<name>A0A9D4MMW5_DREPO</name>
<dbReference type="InterPro" id="IPR000953">
    <property type="entry name" value="Chromo/chromo_shadow_dom"/>
</dbReference>
<dbReference type="PROSITE" id="PS50280">
    <property type="entry name" value="SET"/>
    <property type="match status" value="1"/>
</dbReference>
<dbReference type="Gene3D" id="2.170.270.10">
    <property type="entry name" value="SET domain"/>
    <property type="match status" value="1"/>
</dbReference>
<feature type="domain" description="Chromo" evidence="16">
    <location>
        <begin position="73"/>
        <end position="131"/>
    </location>
</feature>
<feature type="binding site" evidence="13">
    <location>
        <position position="327"/>
    </location>
    <ligand>
        <name>Zn(2+)</name>
        <dbReference type="ChEBI" id="CHEBI:29105"/>
        <label>3</label>
    </ligand>
</feature>
<dbReference type="InterPro" id="IPR016197">
    <property type="entry name" value="Chromo-like_dom_sf"/>
</dbReference>
<evidence type="ECO:0000256" key="14">
    <source>
        <dbReference type="SAM" id="Coils"/>
    </source>
</evidence>
<reference evidence="20" key="2">
    <citation type="submission" date="2020-11" db="EMBL/GenBank/DDBJ databases">
        <authorList>
            <person name="McCartney M.A."/>
            <person name="Auch B."/>
            <person name="Kono T."/>
            <person name="Mallez S."/>
            <person name="Becker A."/>
            <person name="Gohl D.M."/>
            <person name="Silverstein K.A.T."/>
            <person name="Koren S."/>
            <person name="Bechman K.B."/>
            <person name="Herman A."/>
            <person name="Abrahante J.E."/>
            <person name="Garbe J."/>
        </authorList>
    </citation>
    <scope>NUCLEOTIDE SEQUENCE</scope>
    <source>
        <strain evidence="20">Duluth1</strain>
        <tissue evidence="20">Whole animal</tissue>
    </source>
</reference>
<dbReference type="SMART" id="SM00468">
    <property type="entry name" value="PreSET"/>
    <property type="match status" value="1"/>
</dbReference>
<dbReference type="InterPro" id="IPR007728">
    <property type="entry name" value="Pre-SET_dom"/>
</dbReference>
<dbReference type="GO" id="GO:0005634">
    <property type="term" value="C:nucleus"/>
    <property type="evidence" value="ECO:0007669"/>
    <property type="project" value="UniProtKB-SubCell"/>
</dbReference>
<evidence type="ECO:0000256" key="9">
    <source>
        <dbReference type="ARBA" id="ARBA00022853"/>
    </source>
</evidence>
<dbReference type="PIRSF" id="PIRSF009343">
    <property type="entry name" value="SUV39_SET"/>
    <property type="match status" value="1"/>
</dbReference>
<dbReference type="InterPro" id="IPR046341">
    <property type="entry name" value="SET_dom_sf"/>
</dbReference>
<dbReference type="CDD" id="cd10542">
    <property type="entry name" value="SET_SUV39H"/>
    <property type="match status" value="1"/>
</dbReference>
<evidence type="ECO:0000256" key="12">
    <source>
        <dbReference type="PIRNR" id="PIRNR009343"/>
    </source>
</evidence>
<evidence type="ECO:0000256" key="1">
    <source>
        <dbReference type="ARBA" id="ARBA00004123"/>
    </source>
</evidence>
<dbReference type="InterPro" id="IPR003616">
    <property type="entry name" value="Post-SET_dom"/>
</dbReference>
<feature type="binding site" evidence="13">
    <location>
        <position position="281"/>
    </location>
    <ligand>
        <name>Zn(2+)</name>
        <dbReference type="ChEBI" id="CHEBI:29105"/>
        <label>1</label>
    </ligand>
</feature>
<keyword evidence="4 12" id="KW-0489">Methyltransferase</keyword>
<dbReference type="PROSITE" id="PS50013">
    <property type="entry name" value="CHROMO_2"/>
    <property type="match status" value="1"/>
</dbReference>
<feature type="domain" description="Pre-SET" evidence="18">
    <location>
        <begin position="279"/>
        <end position="339"/>
    </location>
</feature>
<keyword evidence="14" id="KW-0175">Coiled coil</keyword>
<evidence type="ECO:0000256" key="8">
    <source>
        <dbReference type="ARBA" id="ARBA00022833"/>
    </source>
</evidence>
<dbReference type="PROSITE" id="PS50868">
    <property type="entry name" value="POST_SET"/>
    <property type="match status" value="1"/>
</dbReference>
<dbReference type="InterPro" id="IPR001214">
    <property type="entry name" value="SET_dom"/>
</dbReference>
<feature type="binding site" evidence="13">
    <location>
        <position position="427"/>
    </location>
    <ligand>
        <name>Zn(2+)</name>
        <dbReference type="ChEBI" id="CHEBI:29105"/>
        <label>4</label>
    </ligand>
</feature>
<comment type="similarity">
    <text evidence="12">Belongs to the class V-like SAM-binding methyltransferase superfamily. Histone-lysine methyltransferase family. Suvar3-9 subfamily.</text>
</comment>
<evidence type="ECO:0000259" key="19">
    <source>
        <dbReference type="PROSITE" id="PS50868"/>
    </source>
</evidence>
<evidence type="ECO:0000256" key="11">
    <source>
        <dbReference type="ARBA" id="ARBA00023328"/>
    </source>
</evidence>
<dbReference type="EC" id="2.1.1.355" evidence="12"/>
<evidence type="ECO:0000259" key="18">
    <source>
        <dbReference type="PROSITE" id="PS50867"/>
    </source>
</evidence>
<keyword evidence="8 12" id="KW-0862">Zinc</keyword>
<dbReference type="EMBL" id="JAIWYP010000001">
    <property type="protein sequence ID" value="KAH3880143.1"/>
    <property type="molecule type" value="Genomic_DNA"/>
</dbReference>
<dbReference type="SMART" id="SM00317">
    <property type="entry name" value="SET"/>
    <property type="match status" value="1"/>
</dbReference>
<feature type="domain" description="Post-SET" evidence="19">
    <location>
        <begin position="578"/>
        <end position="594"/>
    </location>
</feature>
<dbReference type="InterPro" id="IPR023780">
    <property type="entry name" value="Chromo_domain"/>
</dbReference>
<keyword evidence="3" id="KW-0158">Chromosome</keyword>
<dbReference type="GO" id="GO:0008270">
    <property type="term" value="F:zinc ion binding"/>
    <property type="evidence" value="ECO:0007669"/>
    <property type="project" value="UniProtKB-UniRule"/>
</dbReference>
<dbReference type="Proteomes" id="UP000828390">
    <property type="component" value="Unassembled WGS sequence"/>
</dbReference>
<dbReference type="PROSITE" id="PS50867">
    <property type="entry name" value="PRE_SET"/>
    <property type="match status" value="1"/>
</dbReference>
<accession>A0A9D4MMW5</accession>
<dbReference type="PROSITE" id="PS00598">
    <property type="entry name" value="CHROMO_1"/>
    <property type="match status" value="1"/>
</dbReference>
<dbReference type="PANTHER" id="PTHR46223">
    <property type="entry name" value="HISTONE-LYSINE N-METHYLTRANSFERASE SUV39H"/>
    <property type="match status" value="1"/>
</dbReference>
<evidence type="ECO:0000256" key="4">
    <source>
        <dbReference type="ARBA" id="ARBA00022603"/>
    </source>
</evidence>
<sequence length="594" mass="66506">MNIISIYESEVTCLSSIKDLQKKCMSQNVQLSNETNKYLLYSTLKKIGPAIAQKAVSKLVASGAIKWNEEDDFEVENILDYYSEDGTYFYLIKWKGWSHAHNTWEPEKNLNCPDLIESFKLKNKLVNASEQKKDNKRKLEEASEEDERITKRSRIDELFRKLVACNGAVTPLSLISQTSPDKLTKSYKGVINCQGLKAPKFNTTSKALLNPRSKAYKQKKIVITNALKEWEKHLNAVNSDPAPIFVENTVDLEGPPENFEYINDYKSGPGIVIPDDPVIGCECTDCFSEKKECCAAQFGVEFAYFKHKRLRIHVGRPIYECNKKCKCGPDCPNRVVQQGRKHKVCVFRTLNGRGWGVKAMQKIKSGTFVMEYVGEVISNEEAEIRGKTYDSVGRTYLFDLDFNGDDCPFTVDAAVYGNVSHFVNHSCDPNLEVYSVWINTLDPRLPRIALFSRRDIEKGEELTFDYMSSKVHSPLEESGIEGTLMENSKEVSSLPGPNSDASEARSSDVDDISSAISISDNDSSVLTTTTEASTLKGDLSQGTLTDVSELDPDSEPIPDRASEMGDASTSAPSATKEYRMVCQCGAKNCRKFVF</sequence>
<evidence type="ECO:0000256" key="15">
    <source>
        <dbReference type="SAM" id="MobiDB-lite"/>
    </source>
</evidence>
<keyword evidence="21" id="KW-1185">Reference proteome</keyword>
<dbReference type="InterPro" id="IPR050973">
    <property type="entry name" value="H3K9_Histone-Lys_N-MTase"/>
</dbReference>
<evidence type="ECO:0000313" key="21">
    <source>
        <dbReference type="Proteomes" id="UP000828390"/>
    </source>
</evidence>
<feature type="binding site" evidence="13">
    <location>
        <position position="286"/>
    </location>
    <ligand>
        <name>Zn(2+)</name>
        <dbReference type="ChEBI" id="CHEBI:29105"/>
        <label>3</label>
    </ligand>
</feature>
<evidence type="ECO:0000259" key="17">
    <source>
        <dbReference type="PROSITE" id="PS50280"/>
    </source>
</evidence>
<dbReference type="GO" id="GO:0000775">
    <property type="term" value="C:chromosome, centromeric region"/>
    <property type="evidence" value="ECO:0007669"/>
    <property type="project" value="UniProtKB-SubCell"/>
</dbReference>
<feature type="binding site" evidence="13">
    <location>
        <position position="293"/>
    </location>
    <ligand>
        <name>Zn(2+)</name>
        <dbReference type="ChEBI" id="CHEBI:29105"/>
        <label>1</label>
    </ligand>
</feature>
<feature type="region of interest" description="Disordered" evidence="15">
    <location>
        <begin position="487"/>
        <end position="509"/>
    </location>
</feature>
<proteinExistence type="inferred from homology"/>
<dbReference type="GO" id="GO:0140949">
    <property type="term" value="F:histone H3K9 trimethyltransferase activity"/>
    <property type="evidence" value="ECO:0007669"/>
    <property type="project" value="UniProtKB-EC"/>
</dbReference>
<evidence type="ECO:0000256" key="10">
    <source>
        <dbReference type="ARBA" id="ARBA00023242"/>
    </source>
</evidence>
<evidence type="ECO:0000256" key="5">
    <source>
        <dbReference type="ARBA" id="ARBA00022679"/>
    </source>
</evidence>
<reference evidence="20" key="1">
    <citation type="journal article" date="2019" name="bioRxiv">
        <title>The Genome of the Zebra Mussel, Dreissena polymorpha: A Resource for Invasive Species Research.</title>
        <authorList>
            <person name="McCartney M.A."/>
            <person name="Auch B."/>
            <person name="Kono T."/>
            <person name="Mallez S."/>
            <person name="Zhang Y."/>
            <person name="Obille A."/>
            <person name="Becker A."/>
            <person name="Abrahante J.E."/>
            <person name="Garbe J."/>
            <person name="Badalamenti J.P."/>
            <person name="Herman A."/>
            <person name="Mangelson H."/>
            <person name="Liachko I."/>
            <person name="Sullivan S."/>
            <person name="Sone E.D."/>
            <person name="Koren S."/>
            <person name="Silverstein K.A.T."/>
            <person name="Beckman K.B."/>
            <person name="Gohl D.M."/>
        </authorList>
    </citation>
    <scope>NUCLEOTIDE SEQUENCE</scope>
    <source>
        <strain evidence="20">Duluth1</strain>
        <tissue evidence="20">Whole animal</tissue>
    </source>
</reference>
<keyword evidence="9 12" id="KW-0156">Chromatin regulator</keyword>
<dbReference type="InterPro" id="IPR011381">
    <property type="entry name" value="H3-K9_MeTrfase_SUV39H1/2-like"/>
</dbReference>
<feature type="binding site" evidence="13">
    <location>
        <position position="331"/>
    </location>
    <ligand>
        <name>Zn(2+)</name>
        <dbReference type="ChEBI" id="CHEBI:29105"/>
        <label>3</label>
    </ligand>
</feature>
<feature type="binding site" evidence="13">
    <location>
        <position position="283"/>
    </location>
    <ligand>
        <name>Zn(2+)</name>
        <dbReference type="ChEBI" id="CHEBI:29105"/>
        <label>1</label>
    </ligand>
</feature>
<comment type="catalytic activity">
    <reaction evidence="12">
        <text>L-lysyl(9)-[histone H3] + 3 S-adenosyl-L-methionine = N(6),N(6),N(6)-trimethyl-L-lysyl(9)-[histone H3] + 3 S-adenosyl-L-homocysteine + 3 H(+)</text>
        <dbReference type="Rhea" id="RHEA:60276"/>
        <dbReference type="Rhea" id="RHEA-COMP:15538"/>
        <dbReference type="Rhea" id="RHEA-COMP:15546"/>
        <dbReference type="ChEBI" id="CHEBI:15378"/>
        <dbReference type="ChEBI" id="CHEBI:29969"/>
        <dbReference type="ChEBI" id="CHEBI:57856"/>
        <dbReference type="ChEBI" id="CHEBI:59789"/>
        <dbReference type="ChEBI" id="CHEBI:61961"/>
        <dbReference type="EC" id="2.1.1.355"/>
    </reaction>
</comment>
<gene>
    <name evidence="20" type="ORF">DPMN_004056</name>
</gene>
<feature type="domain" description="SET" evidence="17">
    <location>
        <begin position="342"/>
        <end position="467"/>
    </location>
</feature>
<evidence type="ECO:0000256" key="7">
    <source>
        <dbReference type="ARBA" id="ARBA00022723"/>
    </source>
</evidence>
<evidence type="ECO:0000259" key="16">
    <source>
        <dbReference type="PROSITE" id="PS50013"/>
    </source>
</evidence>
<evidence type="ECO:0000256" key="2">
    <source>
        <dbReference type="ARBA" id="ARBA00004584"/>
    </source>
</evidence>
<evidence type="ECO:0000256" key="6">
    <source>
        <dbReference type="ARBA" id="ARBA00022691"/>
    </source>
</evidence>
<keyword evidence="7 12" id="KW-0479">Metal-binding</keyword>
<dbReference type="PANTHER" id="PTHR46223:SF4">
    <property type="entry name" value="HISTONE-LYSINE N-METHYLTRANSFERASE-RELATED"/>
    <property type="match status" value="1"/>
</dbReference>
<dbReference type="Pfam" id="PF00856">
    <property type="entry name" value="SET"/>
    <property type="match status" value="1"/>
</dbReference>
<feature type="coiled-coil region" evidence="14">
    <location>
        <begin position="122"/>
        <end position="152"/>
    </location>
</feature>
<feature type="region of interest" description="Disordered" evidence="15">
    <location>
        <begin position="537"/>
        <end position="572"/>
    </location>
</feature>
<organism evidence="20 21">
    <name type="scientific">Dreissena polymorpha</name>
    <name type="common">Zebra mussel</name>
    <name type="synonym">Mytilus polymorpha</name>
    <dbReference type="NCBI Taxonomy" id="45954"/>
    <lineage>
        <taxon>Eukaryota</taxon>
        <taxon>Metazoa</taxon>
        <taxon>Spiralia</taxon>
        <taxon>Lophotrochozoa</taxon>
        <taxon>Mollusca</taxon>
        <taxon>Bivalvia</taxon>
        <taxon>Autobranchia</taxon>
        <taxon>Heteroconchia</taxon>
        <taxon>Euheterodonta</taxon>
        <taxon>Imparidentia</taxon>
        <taxon>Neoheterodontei</taxon>
        <taxon>Myida</taxon>
        <taxon>Dreissenoidea</taxon>
        <taxon>Dreissenidae</taxon>
        <taxon>Dreissena</taxon>
    </lineage>
</organism>
<feature type="binding site" evidence="13">
    <location>
        <position position="321"/>
    </location>
    <ligand>
        <name>Zn(2+)</name>
        <dbReference type="ChEBI" id="CHEBI:29105"/>
        <label>3</label>
    </ligand>
</feature>
<comment type="subcellular location">
    <subcellularLocation>
        <location evidence="2">Chromosome</location>
        <location evidence="2">Centromere</location>
    </subcellularLocation>
    <subcellularLocation>
        <location evidence="1 12">Nucleus</location>
    </subcellularLocation>
</comment>
<dbReference type="Pfam" id="PF00385">
    <property type="entry name" value="Chromo"/>
    <property type="match status" value="1"/>
</dbReference>
<keyword evidence="6 12" id="KW-0949">S-adenosyl-L-methionine</keyword>
<dbReference type="GO" id="GO:0032259">
    <property type="term" value="P:methylation"/>
    <property type="evidence" value="ECO:0007669"/>
    <property type="project" value="UniProtKB-KW"/>
</dbReference>
<dbReference type="Pfam" id="PF05033">
    <property type="entry name" value="Pre-SET"/>
    <property type="match status" value="1"/>
</dbReference>
<feature type="binding site" evidence="13">
    <location>
        <position position="294"/>
    </location>
    <ligand>
        <name>Zn(2+)</name>
        <dbReference type="ChEBI" id="CHEBI:29105"/>
        <label>2</label>
    </ligand>
</feature>
<feature type="binding site" evidence="13">
    <location>
        <position position="281"/>
    </location>
    <ligand>
        <name>Zn(2+)</name>
        <dbReference type="ChEBI" id="CHEBI:29105"/>
        <label>2</label>
    </ligand>
</feature>
<feature type="binding site" evidence="13">
    <location>
        <position position="286"/>
    </location>
    <ligand>
        <name>Zn(2+)</name>
        <dbReference type="ChEBI" id="CHEBI:29105"/>
        <label>1</label>
    </ligand>
</feature>
<dbReference type="Gene3D" id="2.40.50.40">
    <property type="match status" value="1"/>
</dbReference>
<protein>
    <recommendedName>
        <fullName evidence="12">Histone-lysine N-methyltransferase</fullName>
        <ecNumber evidence="12">2.1.1.355</ecNumber>
    </recommendedName>
</protein>
<dbReference type="SMART" id="SM00298">
    <property type="entry name" value="CHROMO"/>
    <property type="match status" value="1"/>
</dbReference>
<keyword evidence="11" id="KW-0137">Centromere</keyword>
<dbReference type="InterPro" id="IPR023779">
    <property type="entry name" value="Chromodomain_CS"/>
</dbReference>
<dbReference type="OrthoDB" id="308383at2759"/>
<evidence type="ECO:0000256" key="13">
    <source>
        <dbReference type="PIRSR" id="PIRSR009343-2"/>
    </source>
</evidence>
<feature type="binding site" evidence="13">
    <location>
        <position position="321"/>
    </location>
    <ligand>
        <name>Zn(2+)</name>
        <dbReference type="ChEBI" id="CHEBI:29105"/>
        <label>2</label>
    </ligand>
</feature>
<comment type="caution">
    <text evidence="20">The sequence shown here is derived from an EMBL/GenBank/DDBJ whole genome shotgun (WGS) entry which is preliminary data.</text>
</comment>
<evidence type="ECO:0000313" key="20">
    <source>
        <dbReference type="EMBL" id="KAH3880143.1"/>
    </source>
</evidence>
<dbReference type="AlphaFoldDB" id="A0A9D4MMW5"/>
<dbReference type="SUPFAM" id="SSF54160">
    <property type="entry name" value="Chromo domain-like"/>
    <property type="match status" value="1"/>
</dbReference>
<evidence type="ECO:0000256" key="3">
    <source>
        <dbReference type="ARBA" id="ARBA00022454"/>
    </source>
</evidence>
<keyword evidence="5 12" id="KW-0808">Transferase</keyword>
<keyword evidence="10 12" id="KW-0539">Nucleus</keyword>
<dbReference type="SUPFAM" id="SSF82199">
    <property type="entry name" value="SET domain"/>
    <property type="match status" value="1"/>
</dbReference>
<feature type="binding site" evidence="13">
    <location>
        <position position="325"/>
    </location>
    <ligand>
        <name>Zn(2+)</name>
        <dbReference type="ChEBI" id="CHEBI:29105"/>
        <label>2</label>
    </ligand>
</feature>